<dbReference type="Proteomes" id="UP000198517">
    <property type="component" value="Unassembled WGS sequence"/>
</dbReference>
<feature type="domain" description="Gliding motility-associated protein GldM second immunoglobulin-like" evidence="5">
    <location>
        <begin position="332"/>
        <end position="411"/>
    </location>
</feature>
<gene>
    <name evidence="6" type="ORF">SAMN05421544_10530</name>
</gene>
<keyword evidence="7" id="KW-1185">Reference proteome</keyword>
<dbReference type="STRING" id="1071918.SAMN05421544_10530"/>
<dbReference type="InterPro" id="IPR048406">
    <property type="entry name" value="GldM_Ig-like-2"/>
</dbReference>
<dbReference type="NCBIfam" id="TIGR03517">
    <property type="entry name" value="GldM_gliding"/>
    <property type="match status" value="1"/>
</dbReference>
<evidence type="ECO:0000256" key="1">
    <source>
        <dbReference type="SAM" id="Phobius"/>
    </source>
</evidence>
<dbReference type="Pfam" id="PF12081">
    <property type="entry name" value="GldM_1st"/>
    <property type="match status" value="1"/>
</dbReference>
<dbReference type="AlphaFoldDB" id="A0A1G7B5U5"/>
<dbReference type="OrthoDB" id="1490890at2"/>
<dbReference type="InterPro" id="IPR022719">
    <property type="entry name" value="Motility-assoc_prot_GldM_C"/>
</dbReference>
<evidence type="ECO:0000259" key="2">
    <source>
        <dbReference type="Pfam" id="PF12080"/>
    </source>
</evidence>
<dbReference type="RefSeq" id="WP_092736209.1">
    <property type="nucleotide sequence ID" value="NZ_FNAS01000005.1"/>
</dbReference>
<proteinExistence type="predicted"/>
<dbReference type="EMBL" id="FNAS01000005">
    <property type="protein sequence ID" value="SDE22227.1"/>
    <property type="molecule type" value="Genomic_DNA"/>
</dbReference>
<protein>
    <submittedName>
        <fullName evidence="6">Gliding motility-associated protein GldM</fullName>
    </submittedName>
</protein>
<feature type="domain" description="Gliding motility-associated protein GldM C-terminal" evidence="2">
    <location>
        <begin position="414"/>
        <end position="517"/>
    </location>
</feature>
<name>A0A1G7B5U5_9FLAO</name>
<reference evidence="6 7" key="1">
    <citation type="submission" date="2016-10" db="EMBL/GenBank/DDBJ databases">
        <authorList>
            <person name="de Groot N.N."/>
        </authorList>
    </citation>
    <scope>NUCLEOTIDE SEQUENCE [LARGE SCALE GENOMIC DNA]</scope>
    <source>
        <strain evidence="6 7">DSM 24015</strain>
    </source>
</reference>
<evidence type="ECO:0000259" key="3">
    <source>
        <dbReference type="Pfam" id="PF12081"/>
    </source>
</evidence>
<keyword evidence="1" id="KW-0472">Membrane</keyword>
<evidence type="ECO:0000259" key="5">
    <source>
        <dbReference type="Pfam" id="PF21602"/>
    </source>
</evidence>
<keyword evidence="1" id="KW-0812">Transmembrane</keyword>
<dbReference type="InterPro" id="IPR019859">
    <property type="entry name" value="Motility-assoc_prot_GldM"/>
</dbReference>
<evidence type="ECO:0000313" key="7">
    <source>
        <dbReference type="Proteomes" id="UP000198517"/>
    </source>
</evidence>
<dbReference type="Pfam" id="PF21601">
    <property type="entry name" value="GldM_2nd"/>
    <property type="match status" value="1"/>
</dbReference>
<feature type="transmembrane region" description="Helical" evidence="1">
    <location>
        <begin position="12"/>
        <end position="28"/>
    </location>
</feature>
<feature type="domain" description="Gliding motility-associated protein GldM first immunoglobulin-like" evidence="4">
    <location>
        <begin position="229"/>
        <end position="320"/>
    </location>
</feature>
<sequence>MAKENLSPRQKMINLMYLVFIAMLAMQIDQEIIRSYNDTKESLGEATELTEKKNKIFEETLQQKAMNSEDFTKPYADYKLLKDKINKLVVFIESSKTEMRKFAGDTSNRSDDFDFNALNNTDASTHYFFNKANEGAPSDNAKKLKNLMEEVKNTTLQIFPDNQQNKPIIERAKTSFNTEVTKVKKDWLIYKFYNQPLVAALANLEVIESEARNLQSDALANMLKEKIDANIKFNAFEAIVAAPTVILQGDNATAKVVVGTYASSIPGMTISGVDRVADGQGFKVLNTSTVGDYSFKGDITFKDANGRVITLPYSHSYRVIAGPKEVALQSGAVVSADKMNVLYRGVDNPVSVTMLGVDNSQVKLSAPGASVSGGRGKWIIKPGGGNMVNITVSGQLPNGKMTSATFPFRIKSIPKPQGQIRGENVVTMPASSIKNQTVSAAIPDFDFPVSFTVTSFKVKIPGKVAMTISGNSLSSIASQVANLGNGDVVYVFDIQATATGLGGQMLRNISPVVINVQ</sequence>
<accession>A0A1G7B5U5</accession>
<feature type="domain" description="Gliding motility-associated protein GldM N-terminal" evidence="3">
    <location>
        <begin position="31"/>
        <end position="224"/>
    </location>
</feature>
<evidence type="ECO:0000259" key="4">
    <source>
        <dbReference type="Pfam" id="PF21601"/>
    </source>
</evidence>
<organism evidence="6 7">
    <name type="scientific">Riemerella columbipharyngis</name>
    <dbReference type="NCBI Taxonomy" id="1071918"/>
    <lineage>
        <taxon>Bacteria</taxon>
        <taxon>Pseudomonadati</taxon>
        <taxon>Bacteroidota</taxon>
        <taxon>Flavobacteriia</taxon>
        <taxon>Flavobacteriales</taxon>
        <taxon>Weeksellaceae</taxon>
        <taxon>Riemerella</taxon>
    </lineage>
</organism>
<dbReference type="Pfam" id="PF12080">
    <property type="entry name" value="GldM_4th"/>
    <property type="match status" value="1"/>
</dbReference>
<dbReference type="Pfam" id="PF21602">
    <property type="entry name" value="GldM_3rd"/>
    <property type="match status" value="1"/>
</dbReference>
<keyword evidence="1" id="KW-1133">Transmembrane helix</keyword>
<evidence type="ECO:0000313" key="6">
    <source>
        <dbReference type="EMBL" id="SDE22227.1"/>
    </source>
</evidence>
<dbReference type="InterPro" id="IPR048405">
    <property type="entry name" value="GldM_Ig-like-1"/>
</dbReference>
<dbReference type="InterPro" id="IPR022720">
    <property type="entry name" value="Motility-assoc_prot_GldM_N"/>
</dbReference>